<dbReference type="InParanoid" id="A0A3P7EZB7"/>
<evidence type="ECO:0000256" key="1">
    <source>
        <dbReference type="SAM" id="MobiDB-lite"/>
    </source>
</evidence>
<reference evidence="2 3" key="1">
    <citation type="submission" date="2018-11" db="EMBL/GenBank/DDBJ databases">
        <authorList>
            <consortium name="Pathogen Informatics"/>
        </authorList>
    </citation>
    <scope>NUCLEOTIDE SEQUENCE [LARGE SCALE GENOMIC DNA]</scope>
</reference>
<accession>A0A3P7EZB7</accession>
<protein>
    <submittedName>
        <fullName evidence="2">Uncharacterized protein</fullName>
    </submittedName>
</protein>
<dbReference type="Proteomes" id="UP000270924">
    <property type="component" value="Unassembled WGS sequence"/>
</dbReference>
<dbReference type="EMBL" id="UYWW01012585">
    <property type="protein sequence ID" value="VDM21649.1"/>
    <property type="molecule type" value="Genomic_DNA"/>
</dbReference>
<feature type="region of interest" description="Disordered" evidence="1">
    <location>
        <begin position="45"/>
        <end position="64"/>
    </location>
</feature>
<feature type="compositionally biased region" description="Polar residues" evidence="1">
    <location>
        <begin position="45"/>
        <end position="58"/>
    </location>
</feature>
<proteinExistence type="predicted"/>
<evidence type="ECO:0000313" key="2">
    <source>
        <dbReference type="EMBL" id="VDM21649.1"/>
    </source>
</evidence>
<keyword evidence="3" id="KW-1185">Reference proteome</keyword>
<dbReference type="AlphaFoldDB" id="A0A3P7EZB7"/>
<dbReference type="OMA" id="IGKSEIM"/>
<sequence length="333" mass="37976">MAAISKDSSVFRIQKTDETEPDEPITPVEDLKGSEKITNLPVTKTTEIIKNQHPSSISEKVGQTKDQVGKIISNAEIVNKAARKKSKREKMHKKDVKREISAKLDKTDKTVSLDHTTTSQIKTKDDRSFPDAKKMTRKIPDETTGTLTIQNFETKSNQSTFPASSASEVRLNSRNEAITEQSQIISSNQNLLITHPISNKTKKQSILLQWSLNLKTIMKKNVCVCVLFFFQFHYFKTEKLYELFPFLIVGQDDLDYDLPMLHVTEMIIPDEDDLDTDEDRLDRMQIEDQGVGCVETPGKIPVSMQIINDSIWKSFLPQTRLHLIRLHFIISLA</sequence>
<dbReference type="OrthoDB" id="10379307at2759"/>
<evidence type="ECO:0000313" key="3">
    <source>
        <dbReference type="Proteomes" id="UP000270924"/>
    </source>
</evidence>
<feature type="region of interest" description="Disordered" evidence="1">
    <location>
        <begin position="1"/>
        <end position="39"/>
    </location>
</feature>
<gene>
    <name evidence="2" type="ORF">WBA_LOCUS12064</name>
</gene>
<name>A0A3P7EZB7_WUCBA</name>
<organism evidence="2 3">
    <name type="scientific">Wuchereria bancrofti</name>
    <dbReference type="NCBI Taxonomy" id="6293"/>
    <lineage>
        <taxon>Eukaryota</taxon>
        <taxon>Metazoa</taxon>
        <taxon>Ecdysozoa</taxon>
        <taxon>Nematoda</taxon>
        <taxon>Chromadorea</taxon>
        <taxon>Rhabditida</taxon>
        <taxon>Spirurina</taxon>
        <taxon>Spiruromorpha</taxon>
        <taxon>Filarioidea</taxon>
        <taxon>Onchocercidae</taxon>
        <taxon>Wuchereria</taxon>
    </lineage>
</organism>